<comment type="similarity">
    <text evidence="1">Belongs to the bacterial solute-binding protein 3 family.</text>
</comment>
<dbReference type="Proteomes" id="UP000094329">
    <property type="component" value="Unassembled WGS sequence"/>
</dbReference>
<dbReference type="EMBL" id="MDTU01000001">
    <property type="protein sequence ID" value="ODN41984.1"/>
    <property type="molecule type" value="Genomic_DNA"/>
</dbReference>
<proteinExistence type="inferred from homology"/>
<feature type="chain" id="PRO_5045736333" description="Solute-binding protein family 3/N-terminal domain-containing protein" evidence="2">
    <location>
        <begin position="20"/>
        <end position="246"/>
    </location>
</feature>
<name>A0ABX3A7C5_9GAMM</name>
<gene>
    <name evidence="3" type="ORF">BGC07_02190</name>
</gene>
<dbReference type="PANTHER" id="PTHR35936:SF25">
    <property type="entry name" value="ABC TRANSPORTER SUBSTRATE-BINDING PROTEIN"/>
    <property type="match status" value="1"/>
</dbReference>
<organism evidence="3 4">
    <name type="scientific">Piscirickettsia litoralis</name>
    <dbReference type="NCBI Taxonomy" id="1891921"/>
    <lineage>
        <taxon>Bacteria</taxon>
        <taxon>Pseudomonadati</taxon>
        <taxon>Pseudomonadota</taxon>
        <taxon>Gammaproteobacteria</taxon>
        <taxon>Thiotrichales</taxon>
        <taxon>Piscirickettsiaceae</taxon>
        <taxon>Piscirickettsia</taxon>
    </lineage>
</organism>
<evidence type="ECO:0000256" key="1">
    <source>
        <dbReference type="ARBA" id="ARBA00010333"/>
    </source>
</evidence>
<evidence type="ECO:0000256" key="2">
    <source>
        <dbReference type="SAM" id="SignalP"/>
    </source>
</evidence>
<dbReference type="Gene3D" id="3.40.190.10">
    <property type="entry name" value="Periplasmic binding protein-like II"/>
    <property type="match status" value="2"/>
</dbReference>
<feature type="signal peptide" evidence="2">
    <location>
        <begin position="1"/>
        <end position="19"/>
    </location>
</feature>
<comment type="caution">
    <text evidence="3">The sequence shown here is derived from an EMBL/GenBank/DDBJ whole genome shotgun (WGS) entry which is preliminary data.</text>
</comment>
<protein>
    <recommendedName>
        <fullName evidence="5">Solute-binding protein family 3/N-terminal domain-containing protein</fullName>
    </recommendedName>
</protein>
<dbReference type="PANTHER" id="PTHR35936">
    <property type="entry name" value="MEMBRANE-BOUND LYTIC MUREIN TRANSGLYCOSYLASE F"/>
    <property type="match status" value="1"/>
</dbReference>
<sequence length="246" mass="27423">MLKITTLLFTLLISSALYAQTVKLTTLNWPPYTEKSLKDLGFTSLIVTKAFEQAGYQVDIKIFPWKRAVKQGTTAGSQFSGVFPEYTDGCKAHQGLESNLIGRGPLAFIEKSGANIQWNSLSDLSQLKIGTVLGYANTPEFDKMAAEKKLKVKAAKDDLINLKKVLKGRINLAVIDENVFRYLQAQHPEFKSLKVNSKLLSEGIGLHICFRNDPKGKTLLKAFNQGLEKINIQEITDNYLKALLKN</sequence>
<dbReference type="SUPFAM" id="SSF53850">
    <property type="entry name" value="Periplasmic binding protein-like II"/>
    <property type="match status" value="1"/>
</dbReference>
<evidence type="ECO:0008006" key="5">
    <source>
        <dbReference type="Google" id="ProtNLM"/>
    </source>
</evidence>
<reference evidence="3 4" key="1">
    <citation type="submission" date="2016-08" db="EMBL/GenBank/DDBJ databases">
        <title>Draft genome sequence of Candidatus Piscirickettsia litoralis, from seawater.</title>
        <authorList>
            <person name="Wan X."/>
            <person name="Lee A.J."/>
            <person name="Hou S."/>
            <person name="Donachie S.P."/>
        </authorList>
    </citation>
    <scope>NUCLEOTIDE SEQUENCE [LARGE SCALE GENOMIC DNA]</scope>
    <source>
        <strain evidence="3 4">Y2</strain>
    </source>
</reference>
<keyword evidence="4" id="KW-1185">Reference proteome</keyword>
<dbReference type="RefSeq" id="WP_069311784.1">
    <property type="nucleotide sequence ID" value="NZ_MDTU01000001.1"/>
</dbReference>
<keyword evidence="2" id="KW-0732">Signal</keyword>
<evidence type="ECO:0000313" key="4">
    <source>
        <dbReference type="Proteomes" id="UP000094329"/>
    </source>
</evidence>
<accession>A0ABX3A7C5</accession>
<evidence type="ECO:0000313" key="3">
    <source>
        <dbReference type="EMBL" id="ODN41984.1"/>
    </source>
</evidence>